<sequence length="122" mass="12668">MQTDQTYQLAWAIYVFGAAGLAGVAGYWVSRWGGSWAAVFTALLVSAALLLTPARATEDTLALAPALVVAVFDALAIESAAFARAGTPLLWCIGASLVLGFVMIIGRRLSLRGREAGPIGDA</sequence>
<evidence type="ECO:0008006" key="4">
    <source>
        <dbReference type="Google" id="ProtNLM"/>
    </source>
</evidence>
<keyword evidence="3" id="KW-1185">Reference proteome</keyword>
<keyword evidence="1" id="KW-0812">Transmembrane</keyword>
<keyword evidence="1" id="KW-1133">Transmembrane helix</keyword>
<accession>A0ABT3TGP4</accession>
<organism evidence="2 3">
    <name type="scientific">Candidatus Litorirhabdus singularis</name>
    <dbReference type="NCBI Taxonomy" id="2518993"/>
    <lineage>
        <taxon>Bacteria</taxon>
        <taxon>Pseudomonadati</taxon>
        <taxon>Pseudomonadota</taxon>
        <taxon>Gammaproteobacteria</taxon>
        <taxon>Cellvibrionales</taxon>
        <taxon>Halieaceae</taxon>
        <taxon>Candidatus Litorirhabdus</taxon>
    </lineage>
</organism>
<keyword evidence="1" id="KW-0472">Membrane</keyword>
<evidence type="ECO:0000256" key="1">
    <source>
        <dbReference type="SAM" id="Phobius"/>
    </source>
</evidence>
<feature type="transmembrane region" description="Helical" evidence="1">
    <location>
        <begin position="61"/>
        <end position="82"/>
    </location>
</feature>
<comment type="caution">
    <text evidence="2">The sequence shown here is derived from an EMBL/GenBank/DDBJ whole genome shotgun (WGS) entry which is preliminary data.</text>
</comment>
<feature type="transmembrane region" description="Helical" evidence="1">
    <location>
        <begin position="35"/>
        <end position="54"/>
    </location>
</feature>
<name>A0ABT3TGP4_9GAMM</name>
<proteinExistence type="predicted"/>
<feature type="transmembrane region" description="Helical" evidence="1">
    <location>
        <begin position="88"/>
        <end position="106"/>
    </location>
</feature>
<dbReference type="RefSeq" id="WP_279245444.1">
    <property type="nucleotide sequence ID" value="NZ_SHNN01000002.1"/>
</dbReference>
<dbReference type="Proteomes" id="UP001143362">
    <property type="component" value="Unassembled WGS sequence"/>
</dbReference>
<evidence type="ECO:0000313" key="3">
    <source>
        <dbReference type="Proteomes" id="UP001143362"/>
    </source>
</evidence>
<protein>
    <recommendedName>
        <fullName evidence="4">Integral membrane protein</fullName>
    </recommendedName>
</protein>
<dbReference type="EMBL" id="SHNN01000002">
    <property type="protein sequence ID" value="MCX2981444.1"/>
    <property type="molecule type" value="Genomic_DNA"/>
</dbReference>
<gene>
    <name evidence="2" type="ORF">EYC98_11275</name>
</gene>
<feature type="transmembrane region" description="Helical" evidence="1">
    <location>
        <begin position="9"/>
        <end position="29"/>
    </location>
</feature>
<evidence type="ECO:0000313" key="2">
    <source>
        <dbReference type="EMBL" id="MCX2981444.1"/>
    </source>
</evidence>
<reference evidence="2" key="1">
    <citation type="submission" date="2019-02" db="EMBL/GenBank/DDBJ databases">
        <authorList>
            <person name="Li S.-H."/>
        </authorList>
    </citation>
    <scope>NUCLEOTIDE SEQUENCE</scope>
    <source>
        <strain evidence="2">IMCC14734</strain>
    </source>
</reference>